<dbReference type="HOGENOM" id="CLU_012431_2_1_7"/>
<dbReference type="InterPro" id="IPR005532">
    <property type="entry name" value="SUMF_dom"/>
</dbReference>
<dbReference type="PANTHER" id="PTHR23150">
    <property type="entry name" value="SULFATASE MODIFYING FACTOR 1, 2"/>
    <property type="match status" value="1"/>
</dbReference>
<dbReference type="GO" id="GO:0120147">
    <property type="term" value="F:formylglycine-generating oxidase activity"/>
    <property type="evidence" value="ECO:0007669"/>
    <property type="project" value="TreeGrafter"/>
</dbReference>
<dbReference type="PANTHER" id="PTHR23150:SF19">
    <property type="entry name" value="FORMYLGLYCINE-GENERATING ENZYME"/>
    <property type="match status" value="1"/>
</dbReference>
<dbReference type="AlphaFoldDB" id="C0QB71"/>
<dbReference type="EMBL" id="CP001087">
    <property type="protein sequence ID" value="ACN14870.1"/>
    <property type="molecule type" value="Genomic_DNA"/>
</dbReference>
<dbReference type="InterPro" id="IPR051043">
    <property type="entry name" value="Sulfatase_Mod_Factor_Kinase"/>
</dbReference>
<name>C0QB71_DESAH</name>
<dbReference type="Gene3D" id="3.90.1580.10">
    <property type="entry name" value="paralog of FGE (formylglycine-generating enzyme)"/>
    <property type="match status" value="1"/>
</dbReference>
<keyword evidence="3" id="KW-1185">Reference proteome</keyword>
<sequence length="284" mass="32407">MAQRIQSGCTLFLTLFCLFFPVKAMGEMVTNSLGMRFIAVPPGRFTMGSPTSEPGRERVETLHTVVISKGFYIQETEVTQGQWKRLVGFNPSAFPKCGENCPVDTVSWEQCMEFIRVLNQYEQTTKYRLPTEAEWEYACRAGSTTAFTSGPLTQTTCKPLDPALDSVGWYCANSGYKNPPDDLRPHPVKTKKPNNWGIYDMHGNVQEWCLDACKWRDLFRGRVGATTDTYRDNIVDPLSTKGDRRIFRGGGWHQTPKYCRSAYRSYYKPVAKRNSLGFRIVKER</sequence>
<proteinExistence type="predicted"/>
<gene>
    <name evidence="2" type="ordered locus">HRM2_17660</name>
</gene>
<dbReference type="Proteomes" id="UP000000442">
    <property type="component" value="Chromosome"/>
</dbReference>
<dbReference type="STRING" id="177437.HRM2_17660"/>
<evidence type="ECO:0000313" key="3">
    <source>
        <dbReference type="Proteomes" id="UP000000442"/>
    </source>
</evidence>
<organism evidence="2 3">
    <name type="scientific">Desulforapulum autotrophicum (strain ATCC 43914 / DSM 3382 / VKM B-1955 / HRM2)</name>
    <name type="common">Desulfobacterium autotrophicum</name>
    <dbReference type="NCBI Taxonomy" id="177437"/>
    <lineage>
        <taxon>Bacteria</taxon>
        <taxon>Pseudomonadati</taxon>
        <taxon>Thermodesulfobacteriota</taxon>
        <taxon>Desulfobacteria</taxon>
        <taxon>Desulfobacterales</taxon>
        <taxon>Desulfobacteraceae</taxon>
        <taxon>Desulforapulum</taxon>
    </lineage>
</organism>
<dbReference type="OrthoDB" id="9768004at2"/>
<accession>C0QB71</accession>
<dbReference type="InterPro" id="IPR016187">
    <property type="entry name" value="CTDL_fold"/>
</dbReference>
<evidence type="ECO:0000259" key="1">
    <source>
        <dbReference type="Pfam" id="PF03781"/>
    </source>
</evidence>
<dbReference type="RefSeq" id="WP_015903656.1">
    <property type="nucleotide sequence ID" value="NC_012108.1"/>
</dbReference>
<dbReference type="KEGG" id="dat:HRM2_17660"/>
<reference evidence="2 3" key="1">
    <citation type="journal article" date="2009" name="Environ. Microbiol.">
        <title>Genome sequence of Desulfobacterium autotrophicum HRM2, a marine sulfate reducer oxidizing organic carbon completely to carbon dioxide.</title>
        <authorList>
            <person name="Strittmatter A.W."/>
            <person name="Liesegang H."/>
            <person name="Rabus R."/>
            <person name="Decker I."/>
            <person name="Amann J."/>
            <person name="Andres S."/>
            <person name="Henne A."/>
            <person name="Fricke W.F."/>
            <person name="Martinez-Arias R."/>
            <person name="Bartels D."/>
            <person name="Goesmann A."/>
            <person name="Krause L."/>
            <person name="Puehler A."/>
            <person name="Klenk H.P."/>
            <person name="Richter M."/>
            <person name="Schuler M."/>
            <person name="Gloeckner F.O."/>
            <person name="Meyerdierks A."/>
            <person name="Gottschalk G."/>
            <person name="Amann R."/>
        </authorList>
    </citation>
    <scope>NUCLEOTIDE SEQUENCE [LARGE SCALE GENOMIC DNA]</scope>
    <source>
        <strain evidence="3">ATCC 43914 / DSM 3382 / HRM2</strain>
    </source>
</reference>
<dbReference type="SUPFAM" id="SSF56436">
    <property type="entry name" value="C-type lectin-like"/>
    <property type="match status" value="1"/>
</dbReference>
<protein>
    <submittedName>
        <fullName evidence="2">Sulfatase modifying factor 1</fullName>
    </submittedName>
</protein>
<feature type="domain" description="Sulfatase-modifying factor enzyme-like" evidence="1">
    <location>
        <begin position="37"/>
        <end position="282"/>
    </location>
</feature>
<dbReference type="Pfam" id="PF03781">
    <property type="entry name" value="FGE-sulfatase"/>
    <property type="match status" value="1"/>
</dbReference>
<dbReference type="eggNOG" id="COG1262">
    <property type="taxonomic scope" value="Bacteria"/>
</dbReference>
<dbReference type="InterPro" id="IPR042095">
    <property type="entry name" value="SUMF_sf"/>
</dbReference>
<evidence type="ECO:0000313" key="2">
    <source>
        <dbReference type="EMBL" id="ACN14870.1"/>
    </source>
</evidence>